<dbReference type="RefSeq" id="WP_088154200.1">
    <property type="nucleotide sequence ID" value="NZ_NHON01000062.1"/>
</dbReference>
<dbReference type="GO" id="GO:0003677">
    <property type="term" value="F:DNA binding"/>
    <property type="evidence" value="ECO:0007669"/>
    <property type="project" value="UniProtKB-KW"/>
</dbReference>
<dbReference type="InterPro" id="IPR029016">
    <property type="entry name" value="GAF-like_dom_sf"/>
</dbReference>
<evidence type="ECO:0000259" key="4">
    <source>
        <dbReference type="PROSITE" id="PS51077"/>
    </source>
</evidence>
<evidence type="ECO:0000259" key="5">
    <source>
        <dbReference type="PROSITE" id="PS51078"/>
    </source>
</evidence>
<dbReference type="Pfam" id="PF09339">
    <property type="entry name" value="HTH_IclR"/>
    <property type="match status" value="1"/>
</dbReference>
<comment type="caution">
    <text evidence="6">The sequence shown here is derived from an EMBL/GenBank/DDBJ whole genome shotgun (WGS) entry which is preliminary data.</text>
</comment>
<dbReference type="SUPFAM" id="SSF55781">
    <property type="entry name" value="GAF domain-like"/>
    <property type="match status" value="1"/>
</dbReference>
<protein>
    <submittedName>
        <fullName evidence="6">IclR family transcriptional regulator</fullName>
    </submittedName>
</protein>
<dbReference type="InterPro" id="IPR036390">
    <property type="entry name" value="WH_DNA-bd_sf"/>
</dbReference>
<dbReference type="SMART" id="SM00346">
    <property type="entry name" value="HTH_ICLR"/>
    <property type="match status" value="1"/>
</dbReference>
<dbReference type="OrthoDB" id="9807558at2"/>
<dbReference type="SUPFAM" id="SSF46785">
    <property type="entry name" value="Winged helix' DNA-binding domain"/>
    <property type="match status" value="1"/>
</dbReference>
<dbReference type="InterPro" id="IPR050707">
    <property type="entry name" value="HTH_MetabolicPath_Reg"/>
</dbReference>
<feature type="domain" description="HTH iclR-type" evidence="4">
    <location>
        <begin position="12"/>
        <end position="74"/>
    </location>
</feature>
<keyword evidence="1" id="KW-0805">Transcription regulation</keyword>
<proteinExistence type="predicted"/>
<evidence type="ECO:0000313" key="6">
    <source>
        <dbReference type="EMBL" id="OWJ64297.1"/>
    </source>
</evidence>
<evidence type="ECO:0000256" key="3">
    <source>
        <dbReference type="ARBA" id="ARBA00023163"/>
    </source>
</evidence>
<sequence>MGQGGSAAVQGAAAFGKAMAVLQAVADAPEPVSVAAIARLTGHPRPTVHRIVAALEAEGMLAEVPRGGAFGLGPRLMALAARAWDRFELRLIAAEELAKLRDATGETVHLAVRSGPEMIYVDKLESPRAVRMASRIGTRVKLHSSSVGKAWLAALPPAEAAALLPKLDLAAMTPQTLTTVEALATEIERIRARGYSIDAEENEADIWCYGGAIAGAGGAIGCISVSIPKYRAAIDDPDRYTAPLLACCRRIAALAADGVR</sequence>
<gene>
    <name evidence="6" type="ORF">BWR60_25355</name>
</gene>
<dbReference type="Pfam" id="PF01614">
    <property type="entry name" value="IclR_C"/>
    <property type="match status" value="1"/>
</dbReference>
<evidence type="ECO:0000313" key="7">
    <source>
        <dbReference type="Proteomes" id="UP000196655"/>
    </source>
</evidence>
<keyword evidence="2" id="KW-0238">DNA-binding</keyword>
<evidence type="ECO:0000256" key="1">
    <source>
        <dbReference type="ARBA" id="ARBA00023015"/>
    </source>
</evidence>
<dbReference type="PANTHER" id="PTHR30136">
    <property type="entry name" value="HELIX-TURN-HELIX TRANSCRIPTIONAL REGULATOR, ICLR FAMILY"/>
    <property type="match status" value="1"/>
</dbReference>
<name>A0A211ZGR2_9PROT</name>
<dbReference type="Gene3D" id="1.10.10.10">
    <property type="entry name" value="Winged helix-like DNA-binding domain superfamily/Winged helix DNA-binding domain"/>
    <property type="match status" value="1"/>
</dbReference>
<dbReference type="STRING" id="1122125.GCA_000423185_04032"/>
<dbReference type="InterPro" id="IPR014757">
    <property type="entry name" value="Tscrpt_reg_IclR_C"/>
</dbReference>
<keyword evidence="7" id="KW-1185">Reference proteome</keyword>
<dbReference type="Proteomes" id="UP000196655">
    <property type="component" value="Unassembled WGS sequence"/>
</dbReference>
<reference evidence="7" key="1">
    <citation type="submission" date="2017-05" db="EMBL/GenBank/DDBJ databases">
        <authorList>
            <person name="Macchi M."/>
            <person name="Festa S."/>
            <person name="Coppotelli B.M."/>
            <person name="Morelli I.S."/>
        </authorList>
    </citation>
    <scope>NUCLEOTIDE SEQUENCE [LARGE SCALE GENOMIC DNA]</scope>
    <source>
        <strain evidence="7">I</strain>
    </source>
</reference>
<dbReference type="Gene3D" id="3.30.450.40">
    <property type="match status" value="1"/>
</dbReference>
<dbReference type="InterPro" id="IPR036388">
    <property type="entry name" value="WH-like_DNA-bd_sf"/>
</dbReference>
<dbReference type="InterPro" id="IPR005471">
    <property type="entry name" value="Tscrpt_reg_IclR_N"/>
</dbReference>
<dbReference type="PROSITE" id="PS51078">
    <property type="entry name" value="ICLR_ED"/>
    <property type="match status" value="1"/>
</dbReference>
<dbReference type="PROSITE" id="PS51077">
    <property type="entry name" value="HTH_ICLR"/>
    <property type="match status" value="1"/>
</dbReference>
<dbReference type="PANTHER" id="PTHR30136:SF24">
    <property type="entry name" value="HTH-TYPE TRANSCRIPTIONAL REPRESSOR ALLR"/>
    <property type="match status" value="1"/>
</dbReference>
<organism evidence="6 7">
    <name type="scientific">Inquilinus limosus</name>
    <dbReference type="NCBI Taxonomy" id="171674"/>
    <lineage>
        <taxon>Bacteria</taxon>
        <taxon>Pseudomonadati</taxon>
        <taxon>Pseudomonadota</taxon>
        <taxon>Alphaproteobacteria</taxon>
        <taxon>Rhodospirillales</taxon>
        <taxon>Rhodospirillaceae</taxon>
        <taxon>Inquilinus</taxon>
    </lineage>
</organism>
<keyword evidence="3" id="KW-0804">Transcription</keyword>
<dbReference type="EMBL" id="NHON01000062">
    <property type="protein sequence ID" value="OWJ64297.1"/>
    <property type="molecule type" value="Genomic_DNA"/>
</dbReference>
<dbReference type="GO" id="GO:0045892">
    <property type="term" value="P:negative regulation of DNA-templated transcription"/>
    <property type="evidence" value="ECO:0007669"/>
    <property type="project" value="TreeGrafter"/>
</dbReference>
<dbReference type="GO" id="GO:0003700">
    <property type="term" value="F:DNA-binding transcription factor activity"/>
    <property type="evidence" value="ECO:0007669"/>
    <property type="project" value="TreeGrafter"/>
</dbReference>
<evidence type="ECO:0000256" key="2">
    <source>
        <dbReference type="ARBA" id="ARBA00023125"/>
    </source>
</evidence>
<accession>A0A211ZGR2</accession>
<dbReference type="AlphaFoldDB" id="A0A211ZGR2"/>
<feature type="domain" description="IclR-ED" evidence="5">
    <location>
        <begin position="75"/>
        <end position="257"/>
    </location>
</feature>